<dbReference type="EMBL" id="CABM01000042">
    <property type="protein sequence ID" value="CBH97271.1"/>
    <property type="molecule type" value="Genomic_DNA"/>
</dbReference>
<keyword evidence="1" id="KW-1133">Transmembrane helix</keyword>
<gene>
    <name evidence="2" type="ORF">CARN2_2743</name>
</gene>
<organism evidence="2">
    <name type="scientific">mine drainage metagenome</name>
    <dbReference type="NCBI Taxonomy" id="410659"/>
    <lineage>
        <taxon>unclassified sequences</taxon>
        <taxon>metagenomes</taxon>
        <taxon>ecological metagenomes</taxon>
    </lineage>
</organism>
<name>E6PQR6_9ZZZZ</name>
<keyword evidence="1" id="KW-0812">Transmembrane</keyword>
<reference evidence="2" key="1">
    <citation type="submission" date="2009-10" db="EMBL/GenBank/DDBJ databases">
        <title>Diversity of trophic interactions inside an arsenic-rich microbial ecosystem.</title>
        <authorList>
            <person name="Bertin P.N."/>
            <person name="Heinrich-Salmeron A."/>
            <person name="Pelletier E."/>
            <person name="Goulhen-Chollet F."/>
            <person name="Arsene-Ploetze F."/>
            <person name="Gallien S."/>
            <person name="Calteau A."/>
            <person name="Vallenet D."/>
            <person name="Casiot C."/>
            <person name="Chane-Woon-Ming B."/>
            <person name="Giloteaux L."/>
            <person name="Barakat M."/>
            <person name="Bonnefoy V."/>
            <person name="Bruneel O."/>
            <person name="Chandler M."/>
            <person name="Cleiss J."/>
            <person name="Duran R."/>
            <person name="Elbaz-Poulichet F."/>
            <person name="Fonknechten N."/>
            <person name="Lauga B."/>
            <person name="Mornico D."/>
            <person name="Ortet P."/>
            <person name="Schaeffer C."/>
            <person name="Siguier P."/>
            <person name="Alexander Thil Smith A."/>
            <person name="Van Dorsselaer A."/>
            <person name="Weissenbach J."/>
            <person name="Medigue C."/>
            <person name="Le Paslier D."/>
        </authorList>
    </citation>
    <scope>NUCLEOTIDE SEQUENCE</scope>
</reference>
<keyword evidence="1" id="KW-0472">Membrane</keyword>
<accession>E6PQR6</accession>
<evidence type="ECO:0000313" key="2">
    <source>
        <dbReference type="EMBL" id="CBH97271.1"/>
    </source>
</evidence>
<comment type="caution">
    <text evidence="2">The sequence shown here is derived from an EMBL/GenBank/DDBJ whole genome shotgun (WGS) entry which is preliminary data.</text>
</comment>
<protein>
    <submittedName>
        <fullName evidence="2">Uncharacterized protein</fullName>
    </submittedName>
</protein>
<dbReference type="AlphaFoldDB" id="E6PQR6"/>
<feature type="transmembrane region" description="Helical" evidence="1">
    <location>
        <begin position="12"/>
        <end position="32"/>
    </location>
</feature>
<proteinExistence type="predicted"/>
<sequence>MPHRSKPLNIRIQWLIGMLVAIAILAIFLGLLRLRRNQLPVDVAELQMRADSPCMVQAIDQGTQGGRQAITYAQLDALRTRCGD</sequence>
<evidence type="ECO:0000256" key="1">
    <source>
        <dbReference type="SAM" id="Phobius"/>
    </source>
</evidence>